<dbReference type="SUPFAM" id="SSF49265">
    <property type="entry name" value="Fibronectin type III"/>
    <property type="match status" value="2"/>
</dbReference>
<keyword evidence="6" id="KW-0677">Repeat</keyword>
<keyword evidence="10" id="KW-0472">Membrane</keyword>
<dbReference type="FunFam" id="2.60.40.10:FF:000036">
    <property type="entry name" value="receptor-type tyrosine-protein phosphatase delta isoform X1"/>
    <property type="match status" value="1"/>
</dbReference>
<protein>
    <recommendedName>
        <fullName evidence="3">protein-tyrosine-phosphatase</fullName>
        <ecNumber evidence="3">3.1.3.48</ecNumber>
    </recommendedName>
</protein>
<keyword evidence="8" id="KW-0904">Protein phosphatase</keyword>
<dbReference type="GO" id="GO:0007411">
    <property type="term" value="P:axon guidance"/>
    <property type="evidence" value="ECO:0007669"/>
    <property type="project" value="TreeGrafter"/>
</dbReference>
<evidence type="ECO:0000256" key="15">
    <source>
        <dbReference type="ARBA" id="ARBA00051722"/>
    </source>
</evidence>
<keyword evidence="13" id="KW-0325">Glycoprotein</keyword>
<feature type="region of interest" description="Disordered" evidence="16">
    <location>
        <begin position="52"/>
        <end position="88"/>
    </location>
</feature>
<dbReference type="FunFam" id="2.60.40.10:FF:001976">
    <property type="entry name" value="Mesocentin"/>
    <property type="match status" value="1"/>
</dbReference>
<proteinExistence type="inferred from homology"/>
<name>A0A0B1T347_OESDE</name>
<evidence type="ECO:0000256" key="5">
    <source>
        <dbReference type="ARBA" id="ARBA00022729"/>
    </source>
</evidence>
<keyword evidence="12" id="KW-0675">Receptor</keyword>
<keyword evidence="11" id="KW-1015">Disulfide bond</keyword>
<evidence type="ECO:0000256" key="2">
    <source>
        <dbReference type="ARBA" id="ARBA00010504"/>
    </source>
</evidence>
<dbReference type="SMART" id="SM00409">
    <property type="entry name" value="IG"/>
    <property type="match status" value="3"/>
</dbReference>
<dbReference type="PROSITE" id="PS50853">
    <property type="entry name" value="FN3"/>
    <property type="match status" value="2"/>
</dbReference>
<dbReference type="InterPro" id="IPR003598">
    <property type="entry name" value="Ig_sub2"/>
</dbReference>
<reference evidence="19 20" key="1">
    <citation type="submission" date="2014-03" db="EMBL/GenBank/DDBJ databases">
        <title>Draft genome of the hookworm Oesophagostomum dentatum.</title>
        <authorList>
            <person name="Mitreva M."/>
        </authorList>
    </citation>
    <scope>NUCLEOTIDE SEQUENCE [LARGE SCALE GENOMIC DNA]</scope>
    <source>
        <strain evidence="19 20">OD-Hann</strain>
    </source>
</reference>
<evidence type="ECO:0000256" key="6">
    <source>
        <dbReference type="ARBA" id="ARBA00022737"/>
    </source>
</evidence>
<evidence type="ECO:0000256" key="9">
    <source>
        <dbReference type="ARBA" id="ARBA00022989"/>
    </source>
</evidence>
<evidence type="ECO:0000256" key="1">
    <source>
        <dbReference type="ARBA" id="ARBA00004167"/>
    </source>
</evidence>
<keyword evidence="9" id="KW-1133">Transmembrane helix</keyword>
<evidence type="ECO:0000256" key="13">
    <source>
        <dbReference type="ARBA" id="ARBA00023180"/>
    </source>
</evidence>
<dbReference type="FunFam" id="2.60.40.10:FF:000010">
    <property type="entry name" value="receptor-type tyrosine-protein phosphatase delta isoform X1"/>
    <property type="match status" value="1"/>
</dbReference>
<dbReference type="InterPro" id="IPR003599">
    <property type="entry name" value="Ig_sub"/>
</dbReference>
<comment type="catalytic activity">
    <reaction evidence="15">
        <text>O-phospho-L-tyrosyl-[protein] + H2O = L-tyrosyl-[protein] + phosphate</text>
        <dbReference type="Rhea" id="RHEA:10684"/>
        <dbReference type="Rhea" id="RHEA-COMP:10136"/>
        <dbReference type="Rhea" id="RHEA-COMP:20101"/>
        <dbReference type="ChEBI" id="CHEBI:15377"/>
        <dbReference type="ChEBI" id="CHEBI:43474"/>
        <dbReference type="ChEBI" id="CHEBI:46858"/>
        <dbReference type="ChEBI" id="CHEBI:61978"/>
        <dbReference type="EC" id="3.1.3.48"/>
    </reaction>
</comment>
<gene>
    <name evidence="19" type="ORF">OESDEN_08122</name>
</gene>
<dbReference type="Gene3D" id="2.60.40.10">
    <property type="entry name" value="Immunoglobulins"/>
    <property type="match status" value="5"/>
</dbReference>
<dbReference type="PANTHER" id="PTHR10075:SF100">
    <property type="entry name" value="FASCICLIN-2"/>
    <property type="match status" value="1"/>
</dbReference>
<dbReference type="InterPro" id="IPR013151">
    <property type="entry name" value="Immunoglobulin_dom"/>
</dbReference>
<evidence type="ECO:0000256" key="7">
    <source>
        <dbReference type="ARBA" id="ARBA00022801"/>
    </source>
</evidence>
<dbReference type="CDD" id="cd00063">
    <property type="entry name" value="FN3"/>
    <property type="match status" value="2"/>
</dbReference>
<feature type="domain" description="Ig-like" evidence="17">
    <location>
        <begin position="580"/>
        <end position="676"/>
    </location>
</feature>
<evidence type="ECO:0000313" key="20">
    <source>
        <dbReference type="Proteomes" id="UP000053660"/>
    </source>
</evidence>
<dbReference type="EC" id="3.1.3.48" evidence="3"/>
<accession>A0A0B1T347</accession>
<dbReference type="AlphaFoldDB" id="A0A0B1T347"/>
<dbReference type="GO" id="GO:0098632">
    <property type="term" value="F:cell-cell adhesion mediator activity"/>
    <property type="evidence" value="ECO:0007669"/>
    <property type="project" value="TreeGrafter"/>
</dbReference>
<dbReference type="GO" id="GO:0070593">
    <property type="term" value="P:dendrite self-avoidance"/>
    <property type="evidence" value="ECO:0007669"/>
    <property type="project" value="TreeGrafter"/>
</dbReference>
<keyword evidence="5" id="KW-0732">Signal</keyword>
<organism evidence="19 20">
    <name type="scientific">Oesophagostomum dentatum</name>
    <name type="common">Nodular worm</name>
    <dbReference type="NCBI Taxonomy" id="61180"/>
    <lineage>
        <taxon>Eukaryota</taxon>
        <taxon>Metazoa</taxon>
        <taxon>Ecdysozoa</taxon>
        <taxon>Nematoda</taxon>
        <taxon>Chromadorea</taxon>
        <taxon>Rhabditida</taxon>
        <taxon>Rhabditina</taxon>
        <taxon>Rhabditomorpha</taxon>
        <taxon>Strongyloidea</taxon>
        <taxon>Strongylidae</taxon>
        <taxon>Oesophagostomum</taxon>
    </lineage>
</organism>
<keyword evidence="4" id="KW-0812">Transmembrane</keyword>
<dbReference type="Proteomes" id="UP000053660">
    <property type="component" value="Unassembled WGS sequence"/>
</dbReference>
<evidence type="ECO:0000256" key="14">
    <source>
        <dbReference type="ARBA" id="ARBA00023319"/>
    </source>
</evidence>
<dbReference type="GO" id="GO:0007156">
    <property type="term" value="P:homophilic cell adhesion via plasma membrane adhesion molecules"/>
    <property type="evidence" value="ECO:0007669"/>
    <property type="project" value="TreeGrafter"/>
</dbReference>
<evidence type="ECO:0000256" key="3">
    <source>
        <dbReference type="ARBA" id="ARBA00013064"/>
    </source>
</evidence>
<comment type="subcellular location">
    <subcellularLocation>
        <location evidence="1">Membrane</location>
        <topology evidence="1">Single-pass membrane protein</topology>
    </subcellularLocation>
</comment>
<dbReference type="Pfam" id="PF00041">
    <property type="entry name" value="fn3"/>
    <property type="match status" value="2"/>
</dbReference>
<dbReference type="InterPro" id="IPR036116">
    <property type="entry name" value="FN3_sf"/>
</dbReference>
<feature type="domain" description="Ig-like" evidence="17">
    <location>
        <begin position="790"/>
        <end position="826"/>
    </location>
</feature>
<evidence type="ECO:0000256" key="12">
    <source>
        <dbReference type="ARBA" id="ARBA00023170"/>
    </source>
</evidence>
<feature type="compositionally biased region" description="Gly residues" evidence="16">
    <location>
        <begin position="52"/>
        <end position="61"/>
    </location>
</feature>
<dbReference type="PROSITE" id="PS50835">
    <property type="entry name" value="IG_LIKE"/>
    <property type="match status" value="4"/>
</dbReference>
<dbReference type="SMART" id="SM00060">
    <property type="entry name" value="FN3"/>
    <property type="match status" value="2"/>
</dbReference>
<evidence type="ECO:0000313" key="19">
    <source>
        <dbReference type="EMBL" id="KHJ91998.1"/>
    </source>
</evidence>
<keyword evidence="20" id="KW-1185">Reference proteome</keyword>
<dbReference type="InterPro" id="IPR007110">
    <property type="entry name" value="Ig-like_dom"/>
</dbReference>
<dbReference type="PANTHER" id="PTHR10075">
    <property type="entry name" value="BASIGIN RELATED"/>
    <property type="match status" value="1"/>
</dbReference>
<dbReference type="OrthoDB" id="10253954at2759"/>
<keyword evidence="7" id="KW-0378">Hydrolase</keyword>
<dbReference type="EMBL" id="KN551648">
    <property type="protein sequence ID" value="KHJ91998.1"/>
    <property type="molecule type" value="Genomic_DNA"/>
</dbReference>
<evidence type="ECO:0000256" key="11">
    <source>
        <dbReference type="ARBA" id="ARBA00023157"/>
    </source>
</evidence>
<dbReference type="InterPro" id="IPR013783">
    <property type="entry name" value="Ig-like_fold"/>
</dbReference>
<feature type="domain" description="Fibronectin type-III" evidence="18">
    <location>
        <begin position="340"/>
        <end position="437"/>
    </location>
</feature>
<evidence type="ECO:0000256" key="4">
    <source>
        <dbReference type="ARBA" id="ARBA00022692"/>
    </source>
</evidence>
<feature type="domain" description="Ig-like" evidence="17">
    <location>
        <begin position="250"/>
        <end position="338"/>
    </location>
</feature>
<evidence type="ECO:0000256" key="8">
    <source>
        <dbReference type="ARBA" id="ARBA00022912"/>
    </source>
</evidence>
<comment type="similarity">
    <text evidence="2">Belongs to the protein-tyrosine phosphatase family. Receptor class 2A subfamily.</text>
</comment>
<evidence type="ECO:0000259" key="17">
    <source>
        <dbReference type="PROSITE" id="PS50835"/>
    </source>
</evidence>
<feature type="domain" description="Fibronectin type-III" evidence="18">
    <location>
        <begin position="680"/>
        <end position="777"/>
    </location>
</feature>
<evidence type="ECO:0000259" key="18">
    <source>
        <dbReference type="PROSITE" id="PS50853"/>
    </source>
</evidence>
<dbReference type="GO" id="GO:0030424">
    <property type="term" value="C:axon"/>
    <property type="evidence" value="ECO:0007669"/>
    <property type="project" value="TreeGrafter"/>
</dbReference>
<evidence type="ECO:0000256" key="10">
    <source>
        <dbReference type="ARBA" id="ARBA00023136"/>
    </source>
</evidence>
<dbReference type="GO" id="GO:0005886">
    <property type="term" value="C:plasma membrane"/>
    <property type="evidence" value="ECO:0007669"/>
    <property type="project" value="TreeGrafter"/>
</dbReference>
<dbReference type="SUPFAM" id="SSF48726">
    <property type="entry name" value="Immunoglobulin"/>
    <property type="match status" value="3"/>
</dbReference>
<sequence>MCCFVTTRKAEDSAPFDLIDAPTPPAFHLSSSSEDRSAPLLLILHSFSARSGGGMSAGGPGARCKTKRKQKASEELARDSDDDSGARYGSRGAVVLSANGTVSAPPIPPPDAGKCVISRASGREICYPQYEDLDTTCTDVTGRSTSGLVAPPVIPHATVRAMAFVPPDNLRRLIVQYYRQQGRLMPKNMTFTPKCPRGMTLDADGKTCIKPIPKTLCRSLAGCSCSSIDDNQYSCTCPKGAKCLLLRGPPKLYVEPQGPYEVPPGGNINITCSAVAYPFPDIFWQRGDERVHNIPSKAGTVKNEQILIIKELFKNAEFTCHANNTLGQVERTVKVIITGPGSAPVLRGALSGRTTIQIRWDPPHVINRPITSYTVYYTNNGNQPIKNWQKLEVKEPNHNAVIENLRPNTQYFIRLRANDQMGPGRLGNPASVTTLKPAARPLVTIEQGEELFVGPLKPFELGCNITRSDPVPVVTWQHKGRPLNNGEKTLYMKMHIGGVIENTVFSCVAENEAGKSTKRINITVTGPTAPERIRYQVDGDKVNLQWELPRIINAPMAGYDVLYTDDPSLPEDQWKATRPPYVVITPTDKVTKEPSNDPLSIECEAIGVPKPKIIWLWSGQLVEDGKDEFRVYDITPIDAQERSRSKLIAQSTTRTGVATCQAVNAEGSDEKRTEVKILGPGSAPMHIQPTPMHTGFDVAWQPPKRPNGRIKNYIVYYTKDPDQPLAEWKSQVVGGDVRNLTVYVDDEDTPYVVKVQAATNDGPGIISEAYEVTTGRRQIPLTVKLEIIDPHISDGATETEVEPAQPIHFRCIAEGRPMPSVAYSWLPMNSTESGDDPVPIPIEPDRSKEHRYASIQVRIFLKFRWVKQKQKICESVSKSSSGVFYHINEKNAALSG</sequence>
<feature type="domain" description="Ig-like" evidence="17">
    <location>
        <begin position="429"/>
        <end position="523"/>
    </location>
</feature>
<evidence type="ECO:0000256" key="16">
    <source>
        <dbReference type="SAM" id="MobiDB-lite"/>
    </source>
</evidence>
<dbReference type="Pfam" id="PF00047">
    <property type="entry name" value="ig"/>
    <property type="match status" value="1"/>
</dbReference>
<dbReference type="InterPro" id="IPR036179">
    <property type="entry name" value="Ig-like_dom_sf"/>
</dbReference>
<dbReference type="SMART" id="SM00408">
    <property type="entry name" value="IGc2"/>
    <property type="match status" value="3"/>
</dbReference>
<dbReference type="InterPro" id="IPR003961">
    <property type="entry name" value="FN3_dom"/>
</dbReference>
<keyword evidence="14" id="KW-0393">Immunoglobulin domain</keyword>
<dbReference type="GO" id="GO:0004725">
    <property type="term" value="F:protein tyrosine phosphatase activity"/>
    <property type="evidence" value="ECO:0007669"/>
    <property type="project" value="UniProtKB-EC"/>
</dbReference>